<dbReference type="InterPro" id="IPR015943">
    <property type="entry name" value="WD40/YVTN_repeat-like_dom_sf"/>
</dbReference>
<dbReference type="SUPFAM" id="SSF50969">
    <property type="entry name" value="YVTN repeat-like/Quinoprotein amine dehydrogenase"/>
    <property type="match status" value="1"/>
</dbReference>
<dbReference type="GO" id="GO:0016603">
    <property type="term" value="F:glutaminyl-peptide cyclotransferase activity"/>
    <property type="evidence" value="ECO:0007669"/>
    <property type="project" value="InterPro"/>
</dbReference>
<dbReference type="RefSeq" id="WP_034098134.1">
    <property type="nucleotide sequence ID" value="NZ_CBCRUG010000004.1"/>
</dbReference>
<evidence type="ECO:0000313" key="2">
    <source>
        <dbReference type="Proteomes" id="UP000596329"/>
    </source>
</evidence>
<evidence type="ECO:0000313" key="1">
    <source>
        <dbReference type="EMBL" id="QRE03004.1"/>
    </source>
</evidence>
<sequence length="350" mass="40251">MKKYKTLVITSLTFIFIGCGDKNNSKNLFSIDESKFKSMFHNSDTINLTLKNEANKTIDSVTYYNNDTKIGTAKGNSSFNFSLINQKIGYQNLKAVAHFEGLKEENSTRIEMLSSIEPKILTYKLLNTYPHNIDSFTEGLEFYGDYLYESTGQKGSSYFVKTDHKTGKTLQKTILDSKYFGEGITFINGKMYQLTWQEATGFIYDANTLKLEKTFQFDKNIEGWGMTNDKKYIYQSDGTEKIWKMNPENQKMISFINVYTNTSKIKKINELEWIDQKIYANIWEKDAIIIINPLTGAVEALVDLSGLRKLAKVSDADTLNGIAYNPRTKTIFVTGKNWDKMFEIKIDYLH</sequence>
<organism evidence="1 2">
    <name type="scientific">Flavobacterium psychrophilum</name>
    <dbReference type="NCBI Taxonomy" id="96345"/>
    <lineage>
        <taxon>Bacteria</taxon>
        <taxon>Pseudomonadati</taxon>
        <taxon>Bacteroidota</taxon>
        <taxon>Flavobacteriia</taxon>
        <taxon>Flavobacteriales</taxon>
        <taxon>Flavobacteriaceae</taxon>
        <taxon>Flavobacterium</taxon>
    </lineage>
</organism>
<dbReference type="InterPro" id="IPR007788">
    <property type="entry name" value="QCT"/>
</dbReference>
<dbReference type="InterPro" id="IPR013783">
    <property type="entry name" value="Ig-like_fold"/>
</dbReference>
<dbReference type="Gene3D" id="2.130.10.10">
    <property type="entry name" value="YVTN repeat-like/Quinoprotein amine dehydrogenase"/>
    <property type="match status" value="1"/>
</dbReference>
<dbReference type="AlphaFoldDB" id="A0A7U2R989"/>
<name>A0A7U2R989_FLAPS</name>
<proteinExistence type="predicted"/>
<accession>A0A7U2R989</accession>
<keyword evidence="1" id="KW-0808">Transferase</keyword>
<dbReference type="InterPro" id="IPR011044">
    <property type="entry name" value="Quino_amine_DH_bsu"/>
</dbReference>
<dbReference type="Pfam" id="PF05096">
    <property type="entry name" value="Glu_cyclase_2"/>
    <property type="match status" value="1"/>
</dbReference>
<dbReference type="Proteomes" id="UP000596329">
    <property type="component" value="Chromosome"/>
</dbReference>
<reference evidence="1 2" key="1">
    <citation type="submission" date="2020-07" db="EMBL/GenBank/DDBJ databases">
        <title>Genomic characterization of Flavobacterium psychrophilum strains.</title>
        <authorList>
            <person name="Castillo D."/>
            <person name="Jorgensen J."/>
            <person name="Middelboe M."/>
        </authorList>
    </citation>
    <scope>NUCLEOTIDE SEQUENCE [LARGE SCALE GENOMIC DNA]</scope>
    <source>
        <strain evidence="1 2">FPS-R7</strain>
    </source>
</reference>
<dbReference type="PANTHER" id="PTHR31270:SF1">
    <property type="entry name" value="GLUTAMINYL-PEPTIDE CYCLOTRANSFERASE"/>
    <property type="match status" value="1"/>
</dbReference>
<dbReference type="PROSITE" id="PS51257">
    <property type="entry name" value="PROKAR_LIPOPROTEIN"/>
    <property type="match status" value="1"/>
</dbReference>
<gene>
    <name evidence="1" type="ORF">H0H26_08780</name>
</gene>
<protein>
    <submittedName>
        <fullName evidence="1">Glutaminyl-peptide cyclotransferase</fullName>
    </submittedName>
</protein>
<dbReference type="EMBL" id="CP059075">
    <property type="protein sequence ID" value="QRE03004.1"/>
    <property type="molecule type" value="Genomic_DNA"/>
</dbReference>
<dbReference type="PANTHER" id="PTHR31270">
    <property type="entry name" value="GLUTAMINYL-PEPTIDE CYCLOTRANSFERASE"/>
    <property type="match status" value="1"/>
</dbReference>
<dbReference type="Gene3D" id="2.60.40.10">
    <property type="entry name" value="Immunoglobulins"/>
    <property type="match status" value="1"/>
</dbReference>